<dbReference type="Pfam" id="PF03478">
    <property type="entry name" value="Beta-prop_KIB1-4"/>
    <property type="match status" value="1"/>
</dbReference>
<dbReference type="InterPro" id="IPR050942">
    <property type="entry name" value="F-box_BR-signaling"/>
</dbReference>
<protein>
    <submittedName>
        <fullName evidence="2">F-box family protein</fullName>
    </submittedName>
</protein>
<organism evidence="2 3">
    <name type="scientific">Rhynchospora pubera</name>
    <dbReference type="NCBI Taxonomy" id="906938"/>
    <lineage>
        <taxon>Eukaryota</taxon>
        <taxon>Viridiplantae</taxon>
        <taxon>Streptophyta</taxon>
        <taxon>Embryophyta</taxon>
        <taxon>Tracheophyta</taxon>
        <taxon>Spermatophyta</taxon>
        <taxon>Magnoliopsida</taxon>
        <taxon>Liliopsida</taxon>
        <taxon>Poales</taxon>
        <taxon>Cyperaceae</taxon>
        <taxon>Cyperoideae</taxon>
        <taxon>Rhynchosporeae</taxon>
        <taxon>Rhynchospora</taxon>
    </lineage>
</organism>
<evidence type="ECO:0000313" key="3">
    <source>
        <dbReference type="Proteomes" id="UP001140206"/>
    </source>
</evidence>
<dbReference type="InterPro" id="IPR005174">
    <property type="entry name" value="KIB1-4_b-propeller"/>
</dbReference>
<accession>A0AAV8C3I4</accession>
<keyword evidence="3" id="KW-1185">Reference proteome</keyword>
<gene>
    <name evidence="2" type="ORF">LUZ62_084463</name>
</gene>
<comment type="caution">
    <text evidence="2">The sequence shown here is derived from an EMBL/GenBank/DDBJ whole genome shotgun (WGS) entry which is preliminary data.</text>
</comment>
<sequence length="390" mass="44782">MIAKEKIKVMTSTSSSELPDWSHLPELAVHLISTKVKSILDYVRFRAVCSSWRSASPPKPSHLPPQLPWLMINDDTTVEEGIGLFYDLWESKMRKPHLPEIVGMWCLASCHGWLLLTATGGQEVFLLNPLTRARVPLPPFNTDFKYLYDDHDAPFYYFLSLSVNKMTFSTDLTDPSCLIMVFHLGMTMIQICRVGEPCWTDVTGGPLHRFKTIQDATYYNGRLYLLYHEAMEIVDSNKPEERIVCNFEPELQNFGKRFLEGKSGVYVVIIEEDEVDSAAHNTKYDTKKTRKPKMELYQFQEQSLKLNQISDTNNTAIFCGWGNFFPTVCSYDLDFVDYVGGNYIDVHGSWAESNYHICSTKMDSGKSEVVCDLDAEHFIHSLIWFQPSFH</sequence>
<evidence type="ECO:0000259" key="1">
    <source>
        <dbReference type="Pfam" id="PF03478"/>
    </source>
</evidence>
<evidence type="ECO:0000313" key="2">
    <source>
        <dbReference type="EMBL" id="KAJ4750058.1"/>
    </source>
</evidence>
<reference evidence="2" key="1">
    <citation type="submission" date="2022-08" db="EMBL/GenBank/DDBJ databases">
        <authorList>
            <person name="Marques A."/>
        </authorList>
    </citation>
    <scope>NUCLEOTIDE SEQUENCE</scope>
    <source>
        <strain evidence="2">RhyPub2mFocal</strain>
        <tissue evidence="2">Leaves</tissue>
    </source>
</reference>
<feature type="domain" description="KIB1-4 beta-propeller" evidence="1">
    <location>
        <begin position="85"/>
        <end position="326"/>
    </location>
</feature>
<dbReference type="EMBL" id="JAMFTS010000005">
    <property type="protein sequence ID" value="KAJ4750058.1"/>
    <property type="molecule type" value="Genomic_DNA"/>
</dbReference>
<proteinExistence type="predicted"/>
<dbReference type="PANTHER" id="PTHR44259">
    <property type="entry name" value="OS07G0183000 PROTEIN-RELATED"/>
    <property type="match status" value="1"/>
</dbReference>
<dbReference type="Proteomes" id="UP001140206">
    <property type="component" value="Chromosome 5"/>
</dbReference>
<name>A0AAV8C3I4_9POAL</name>
<dbReference type="AlphaFoldDB" id="A0AAV8C3I4"/>